<evidence type="ECO:0000256" key="2">
    <source>
        <dbReference type="ARBA" id="ARBA00022692"/>
    </source>
</evidence>
<keyword evidence="3 5" id="KW-1133">Transmembrane helix</keyword>
<feature type="transmembrane region" description="Helical" evidence="5">
    <location>
        <begin position="55"/>
        <end position="73"/>
    </location>
</feature>
<feature type="transmembrane region" description="Helical" evidence="5">
    <location>
        <begin position="273"/>
        <end position="293"/>
    </location>
</feature>
<dbReference type="PROSITE" id="PS50850">
    <property type="entry name" value="MFS"/>
    <property type="match status" value="1"/>
</dbReference>
<keyword evidence="2 5" id="KW-0812">Transmembrane</keyword>
<dbReference type="AlphaFoldDB" id="A0A2I1M3I8"/>
<dbReference type="InterPro" id="IPR020846">
    <property type="entry name" value="MFS_dom"/>
</dbReference>
<feature type="transmembrane region" description="Helical" evidence="5">
    <location>
        <begin position="20"/>
        <end position="43"/>
    </location>
</feature>
<feature type="transmembrane region" description="Helical" evidence="5">
    <location>
        <begin position="399"/>
        <end position="417"/>
    </location>
</feature>
<feature type="transmembrane region" description="Helical" evidence="5">
    <location>
        <begin position="234"/>
        <end position="253"/>
    </location>
</feature>
<dbReference type="EMBL" id="PKGU01000004">
    <property type="protein sequence ID" value="PKZ14690.1"/>
    <property type="molecule type" value="Genomic_DNA"/>
</dbReference>
<organism evidence="7 8">
    <name type="scientific">Alloscardovia omnicolens</name>
    <dbReference type="NCBI Taxonomy" id="419015"/>
    <lineage>
        <taxon>Bacteria</taxon>
        <taxon>Bacillati</taxon>
        <taxon>Actinomycetota</taxon>
        <taxon>Actinomycetes</taxon>
        <taxon>Bifidobacteriales</taxon>
        <taxon>Bifidobacteriaceae</taxon>
        <taxon>Alloscardovia</taxon>
    </lineage>
</organism>
<accession>A0A2I1M3I8</accession>
<evidence type="ECO:0000256" key="1">
    <source>
        <dbReference type="ARBA" id="ARBA00004651"/>
    </source>
</evidence>
<dbReference type="PANTHER" id="PTHR23508:SF10">
    <property type="entry name" value="CARBOXYLIC ACID TRANSPORTER PROTEIN HOMOLOG"/>
    <property type="match status" value="1"/>
</dbReference>
<evidence type="ECO:0000313" key="7">
    <source>
        <dbReference type="EMBL" id="PKZ14690.1"/>
    </source>
</evidence>
<keyword evidence="4 5" id="KW-0472">Membrane</keyword>
<feature type="transmembrane region" description="Helical" evidence="5">
    <location>
        <begin position="177"/>
        <end position="195"/>
    </location>
</feature>
<evidence type="ECO:0000313" key="8">
    <source>
        <dbReference type="Proteomes" id="UP000242263"/>
    </source>
</evidence>
<proteinExistence type="predicted"/>
<feature type="transmembrane region" description="Helical" evidence="5">
    <location>
        <begin position="372"/>
        <end position="393"/>
    </location>
</feature>
<dbReference type="GO" id="GO:0046943">
    <property type="term" value="F:carboxylic acid transmembrane transporter activity"/>
    <property type="evidence" value="ECO:0007669"/>
    <property type="project" value="TreeGrafter"/>
</dbReference>
<dbReference type="PANTHER" id="PTHR23508">
    <property type="entry name" value="CARBOXYLIC ACID TRANSPORTER PROTEIN HOMOLOG"/>
    <property type="match status" value="1"/>
</dbReference>
<feature type="transmembrane region" description="Helical" evidence="5">
    <location>
        <begin position="85"/>
        <end position="104"/>
    </location>
</feature>
<gene>
    <name evidence="7" type="ORF">CYJ32_06640</name>
</gene>
<feature type="domain" description="Major facilitator superfamily (MFS) profile" evidence="6">
    <location>
        <begin position="16"/>
        <end position="419"/>
    </location>
</feature>
<evidence type="ECO:0000256" key="5">
    <source>
        <dbReference type="SAM" id="Phobius"/>
    </source>
</evidence>
<dbReference type="Proteomes" id="UP000242263">
    <property type="component" value="Unassembled WGS sequence"/>
</dbReference>
<evidence type="ECO:0000259" key="6">
    <source>
        <dbReference type="PROSITE" id="PS50850"/>
    </source>
</evidence>
<dbReference type="Gene3D" id="1.20.1250.20">
    <property type="entry name" value="MFS general substrate transporter like domains"/>
    <property type="match status" value="1"/>
</dbReference>
<sequence length="436" mass="46569">MTQVSQTESSQSLGCYSSLAVAAGIGSMLGSGIIVGLSAAITVWQEGLQLSNAQVGQLSGIMTFAIAFGSLMGGRIADKIGRVFFFNWINLLYAVGAVVCIFAQNFWTLLAGLIIAGWASGADLPVSMTVVSHDAPNDSPAARLVSLTQVFWQLGVFISFICAFLVSALSGATGGRVVFAILAIFAVIAFVWRVTSPTFKKFHDEADARDAQMGVTAHDTNVSVTKILFGRNKVMLLSFLAAILIFYVGWNLLANTWGQFQTFMFAKAGASQSLATGLGIILNFITLILNIAFASVAGGKYRNKAFVVGIVIQLSAMIIMALAGTNLWVIVGATAFMNLGSPLAGEAIYKVWTQESFPIEIRASIQGYINGFSRLCCGLFALITPMLVVPGVIQKTMWGFAGVVFVMSLAGLWMLGLQKKYGTDEERQLQEIHGAK</sequence>
<reference evidence="7 8" key="1">
    <citation type="submission" date="2017-12" db="EMBL/GenBank/DDBJ databases">
        <title>Phylogenetic diversity of female urinary microbiome.</title>
        <authorList>
            <person name="Thomas-White K."/>
            <person name="Wolfe A.J."/>
        </authorList>
    </citation>
    <scope>NUCLEOTIDE SEQUENCE [LARGE SCALE GENOMIC DNA]</scope>
    <source>
        <strain evidence="7 8">UMB0064</strain>
    </source>
</reference>
<feature type="transmembrane region" description="Helical" evidence="5">
    <location>
        <begin position="151"/>
        <end position="171"/>
    </location>
</feature>
<comment type="subcellular location">
    <subcellularLocation>
        <location evidence="1">Cell membrane</location>
        <topology evidence="1">Multi-pass membrane protein</topology>
    </subcellularLocation>
</comment>
<protein>
    <submittedName>
        <fullName evidence="7">MFS transporter</fullName>
    </submittedName>
</protein>
<name>A0A2I1M3I8_9BIFI</name>
<feature type="transmembrane region" description="Helical" evidence="5">
    <location>
        <begin position="305"/>
        <end position="323"/>
    </location>
</feature>
<comment type="caution">
    <text evidence="7">The sequence shown here is derived from an EMBL/GenBank/DDBJ whole genome shotgun (WGS) entry which is preliminary data.</text>
</comment>
<evidence type="ECO:0000256" key="3">
    <source>
        <dbReference type="ARBA" id="ARBA00022989"/>
    </source>
</evidence>
<dbReference type="InterPro" id="IPR011701">
    <property type="entry name" value="MFS"/>
</dbReference>
<dbReference type="InterPro" id="IPR036259">
    <property type="entry name" value="MFS_trans_sf"/>
</dbReference>
<dbReference type="GO" id="GO:0005886">
    <property type="term" value="C:plasma membrane"/>
    <property type="evidence" value="ECO:0007669"/>
    <property type="project" value="UniProtKB-SubCell"/>
</dbReference>
<dbReference type="SUPFAM" id="SSF103473">
    <property type="entry name" value="MFS general substrate transporter"/>
    <property type="match status" value="1"/>
</dbReference>
<dbReference type="Pfam" id="PF07690">
    <property type="entry name" value="MFS_1"/>
    <property type="match status" value="1"/>
</dbReference>
<evidence type="ECO:0000256" key="4">
    <source>
        <dbReference type="ARBA" id="ARBA00023136"/>
    </source>
</evidence>